<dbReference type="HOGENOM" id="CLU_1707515_0_0_1"/>
<organism evidence="1">
    <name type="scientific">Albugo laibachii Nc14</name>
    <dbReference type="NCBI Taxonomy" id="890382"/>
    <lineage>
        <taxon>Eukaryota</taxon>
        <taxon>Sar</taxon>
        <taxon>Stramenopiles</taxon>
        <taxon>Oomycota</taxon>
        <taxon>Peronosporomycetes</taxon>
        <taxon>Albuginales</taxon>
        <taxon>Albuginaceae</taxon>
        <taxon>Albugo</taxon>
    </lineage>
</organism>
<proteinExistence type="predicted"/>
<dbReference type="Gene3D" id="2.130.10.10">
    <property type="entry name" value="YVTN repeat-like/Quinoprotein amine dehydrogenase"/>
    <property type="match status" value="1"/>
</dbReference>
<reference evidence="1" key="2">
    <citation type="submission" date="2011-02" db="EMBL/GenBank/DDBJ databases">
        <authorList>
            <person name="MacLean D."/>
        </authorList>
    </citation>
    <scope>NUCLEOTIDE SEQUENCE</scope>
</reference>
<sequence length="154" mass="17411">MSALPKRKRGHRSVLSLLRQREYNHQSNGYVDSIQHCLLRWMLTHLSPSPYALLELNSEGIHSQTPPTLTRTSVSCLEFDALGVLLAAGGIDGSISLFDFDIYFHQTLNLDQRASELEEQGTDEPSRNVPTEPIHVIQTGHHVRCIRWNPSNQV</sequence>
<evidence type="ECO:0000313" key="1">
    <source>
        <dbReference type="EMBL" id="CCA19580.1"/>
    </source>
</evidence>
<dbReference type="InterPro" id="IPR015943">
    <property type="entry name" value="WD40/YVTN_repeat-like_dom_sf"/>
</dbReference>
<gene>
    <name evidence="1" type="primary">AlNc14C74G5005</name>
    <name evidence="1" type="ORF">ALNC14_057230</name>
</gene>
<dbReference type="EMBL" id="FR824119">
    <property type="protein sequence ID" value="CCA19580.1"/>
    <property type="molecule type" value="Genomic_DNA"/>
</dbReference>
<dbReference type="InterPro" id="IPR036322">
    <property type="entry name" value="WD40_repeat_dom_sf"/>
</dbReference>
<dbReference type="AlphaFoldDB" id="F0WEE8"/>
<dbReference type="InterPro" id="IPR001680">
    <property type="entry name" value="WD40_rpt"/>
</dbReference>
<accession>F0WEE8</accession>
<reference evidence="1" key="1">
    <citation type="journal article" date="2011" name="PLoS Biol.">
        <title>Gene gain and loss during evolution of obligate parasitism in the white rust pathogen of Arabidopsis thaliana.</title>
        <authorList>
            <person name="Kemen E."/>
            <person name="Gardiner A."/>
            <person name="Schultz-Larsen T."/>
            <person name="Kemen A.C."/>
            <person name="Balmuth A.L."/>
            <person name="Robert-Seilaniantz A."/>
            <person name="Bailey K."/>
            <person name="Holub E."/>
            <person name="Studholme D.J."/>
            <person name="Maclean D."/>
            <person name="Jones J.D."/>
        </authorList>
    </citation>
    <scope>NUCLEOTIDE SEQUENCE</scope>
</reference>
<dbReference type="Pfam" id="PF00400">
    <property type="entry name" value="WD40"/>
    <property type="match status" value="1"/>
</dbReference>
<name>F0WEE8_9STRA</name>
<protein>
    <submittedName>
        <fullName evidence="1">Uncharacterized protein AlNc14C74G5005</fullName>
    </submittedName>
</protein>
<dbReference type="SUPFAM" id="SSF50978">
    <property type="entry name" value="WD40 repeat-like"/>
    <property type="match status" value="1"/>
</dbReference>